<dbReference type="EMBL" id="CP026652">
    <property type="protein sequence ID" value="AVH60754.1"/>
    <property type="molecule type" value="Genomic_DNA"/>
</dbReference>
<reference evidence="1 2" key="1">
    <citation type="submission" date="2018-02" db="EMBL/GenBank/DDBJ databases">
        <title>Complete genome sequence of Streptomyces dengpaensis, the producer of angucyclines.</title>
        <authorList>
            <person name="Yumei L."/>
        </authorList>
    </citation>
    <scope>NUCLEOTIDE SEQUENCE [LARGE SCALE GENOMIC DNA]</scope>
    <source>
        <strain evidence="1 2">XZHG99</strain>
    </source>
</reference>
<dbReference type="RefSeq" id="WP_099505814.1">
    <property type="nucleotide sequence ID" value="NZ_CP026652.1"/>
</dbReference>
<keyword evidence="2" id="KW-1185">Reference proteome</keyword>
<dbReference type="Proteomes" id="UP000238413">
    <property type="component" value="Chromosome"/>
</dbReference>
<sequence>MQAWQALQALAGHHEDFRDLLAADAVDEHTAGSWGVHYGQALQLARDLDADLEAYARRS</sequence>
<evidence type="ECO:0000313" key="2">
    <source>
        <dbReference type="Proteomes" id="UP000238413"/>
    </source>
</evidence>
<name>A0ABM6T173_9ACTN</name>
<accession>A0ABM6T173</accession>
<protein>
    <submittedName>
        <fullName evidence="1">Uncharacterized protein</fullName>
    </submittedName>
</protein>
<gene>
    <name evidence="1" type="ORF">C4B68_38990</name>
</gene>
<evidence type="ECO:0000313" key="1">
    <source>
        <dbReference type="EMBL" id="AVH60754.1"/>
    </source>
</evidence>
<proteinExistence type="predicted"/>
<organism evidence="1 2">
    <name type="scientific">Streptomyces dengpaensis</name>
    <dbReference type="NCBI Taxonomy" id="2049881"/>
    <lineage>
        <taxon>Bacteria</taxon>
        <taxon>Bacillati</taxon>
        <taxon>Actinomycetota</taxon>
        <taxon>Actinomycetes</taxon>
        <taxon>Kitasatosporales</taxon>
        <taxon>Streptomycetaceae</taxon>
        <taxon>Streptomyces</taxon>
    </lineage>
</organism>